<keyword evidence="7 10" id="KW-0460">Magnesium</keyword>
<name>A0A0N7HIZ3_9RHOB</name>
<dbReference type="InterPro" id="IPR024932">
    <property type="entry name" value="ApbE"/>
</dbReference>
<evidence type="ECO:0000313" key="13">
    <source>
        <dbReference type="Proteomes" id="UP000064920"/>
    </source>
</evidence>
<feature type="binding site" evidence="11">
    <location>
        <position position="151"/>
    </location>
    <ligand>
        <name>Mg(2+)</name>
        <dbReference type="ChEBI" id="CHEBI:18420"/>
    </ligand>
</feature>
<sequence length="323" mass="34618">MSIERARIALNGPTMGTRWSALFYAEPSVDPDPIRVALQAAVEEVDGQMSTWKPDSDLMRLNAAPVGDWVAFPSRLGHVLRLGLEIGRASDGAFDIGMGDAVAAWGFGPEAAAPDGIRAAMKAPRRAAHEVLEFDDDHVRKSAPTALDLNGIAKGYGVDRLAETLRDHGIDHALVGIDGEMRATGLRPDFEPWTIAVEAPDTERRTPHSILALQDAAVATSGDYRHWVEVQGRRLSHTMDPRRGAPLIVPPASVTVVASSCAEADAWATAFMVLGPERGAALARKHGLDALFLLRDDNDNARGVGVGRLFSEEPAAMTPSEGR</sequence>
<protein>
    <recommendedName>
        <fullName evidence="2 10">FAD:protein FMN transferase</fullName>
        <ecNumber evidence="1 10">2.7.1.180</ecNumber>
    </recommendedName>
    <alternativeName>
        <fullName evidence="8 10">Flavin transferase</fullName>
    </alternativeName>
</protein>
<evidence type="ECO:0000256" key="3">
    <source>
        <dbReference type="ARBA" id="ARBA00022630"/>
    </source>
</evidence>
<evidence type="ECO:0000256" key="7">
    <source>
        <dbReference type="ARBA" id="ARBA00022842"/>
    </source>
</evidence>
<evidence type="ECO:0000256" key="9">
    <source>
        <dbReference type="ARBA" id="ARBA00048540"/>
    </source>
</evidence>
<evidence type="ECO:0000256" key="6">
    <source>
        <dbReference type="ARBA" id="ARBA00022827"/>
    </source>
</evidence>
<feature type="binding site" evidence="11">
    <location>
        <position position="269"/>
    </location>
    <ligand>
        <name>Mg(2+)</name>
        <dbReference type="ChEBI" id="CHEBI:18420"/>
    </ligand>
</feature>
<dbReference type="KEGG" id="cmar:IMCC12053_2634"/>
<dbReference type="GO" id="GO:0046872">
    <property type="term" value="F:metal ion binding"/>
    <property type="evidence" value="ECO:0007669"/>
    <property type="project" value="UniProtKB-UniRule"/>
</dbReference>
<dbReference type="PATRIC" id="fig|1397108.4.peg.2693"/>
<evidence type="ECO:0000256" key="8">
    <source>
        <dbReference type="ARBA" id="ARBA00031306"/>
    </source>
</evidence>
<dbReference type="EMBL" id="CP012023">
    <property type="protein sequence ID" value="ALI56581.1"/>
    <property type="molecule type" value="Genomic_DNA"/>
</dbReference>
<organism evidence="12 13">
    <name type="scientific">Celeribacter marinus</name>
    <dbReference type="NCBI Taxonomy" id="1397108"/>
    <lineage>
        <taxon>Bacteria</taxon>
        <taxon>Pseudomonadati</taxon>
        <taxon>Pseudomonadota</taxon>
        <taxon>Alphaproteobacteria</taxon>
        <taxon>Rhodobacterales</taxon>
        <taxon>Roseobacteraceae</taxon>
        <taxon>Celeribacter</taxon>
    </lineage>
</organism>
<dbReference type="RefSeq" id="WP_236852616.1">
    <property type="nucleotide sequence ID" value="NZ_CP012023.1"/>
</dbReference>
<keyword evidence="12" id="KW-0449">Lipoprotein</keyword>
<dbReference type="PANTHER" id="PTHR30040:SF2">
    <property type="entry name" value="FAD:PROTEIN FMN TRANSFERASE"/>
    <property type="match status" value="1"/>
</dbReference>
<keyword evidence="13" id="KW-1185">Reference proteome</keyword>
<dbReference type="InterPro" id="IPR003374">
    <property type="entry name" value="ApbE-like_sf"/>
</dbReference>
<evidence type="ECO:0000313" key="12">
    <source>
        <dbReference type="EMBL" id="ALI56581.1"/>
    </source>
</evidence>
<evidence type="ECO:0000256" key="4">
    <source>
        <dbReference type="ARBA" id="ARBA00022679"/>
    </source>
</evidence>
<dbReference type="Proteomes" id="UP000064920">
    <property type="component" value="Chromosome"/>
</dbReference>
<feature type="binding site" evidence="11">
    <location>
        <position position="265"/>
    </location>
    <ligand>
        <name>Mg(2+)</name>
        <dbReference type="ChEBI" id="CHEBI:18420"/>
    </ligand>
</feature>
<dbReference type="STRING" id="1397108.IMCC12053_2634"/>
<dbReference type="GO" id="GO:0016740">
    <property type="term" value="F:transferase activity"/>
    <property type="evidence" value="ECO:0007669"/>
    <property type="project" value="UniProtKB-UniRule"/>
</dbReference>
<evidence type="ECO:0000256" key="11">
    <source>
        <dbReference type="PIRSR" id="PIRSR006268-2"/>
    </source>
</evidence>
<comment type="catalytic activity">
    <reaction evidence="9 10">
        <text>L-threonyl-[protein] + FAD = FMN-L-threonyl-[protein] + AMP + H(+)</text>
        <dbReference type="Rhea" id="RHEA:36847"/>
        <dbReference type="Rhea" id="RHEA-COMP:11060"/>
        <dbReference type="Rhea" id="RHEA-COMP:11061"/>
        <dbReference type="ChEBI" id="CHEBI:15378"/>
        <dbReference type="ChEBI" id="CHEBI:30013"/>
        <dbReference type="ChEBI" id="CHEBI:57692"/>
        <dbReference type="ChEBI" id="CHEBI:74257"/>
        <dbReference type="ChEBI" id="CHEBI:456215"/>
        <dbReference type="EC" id="2.7.1.180"/>
    </reaction>
</comment>
<dbReference type="PIRSF" id="PIRSF006268">
    <property type="entry name" value="ApbE"/>
    <property type="match status" value="1"/>
</dbReference>
<evidence type="ECO:0000256" key="2">
    <source>
        <dbReference type="ARBA" id="ARBA00016337"/>
    </source>
</evidence>
<keyword evidence="5 10" id="KW-0479">Metal-binding</keyword>
<gene>
    <name evidence="12" type="ORF">IMCC12053_2634</name>
</gene>
<dbReference type="AlphaFoldDB" id="A0A0N7HIZ3"/>
<evidence type="ECO:0000256" key="1">
    <source>
        <dbReference type="ARBA" id="ARBA00011955"/>
    </source>
</evidence>
<keyword evidence="3 10" id="KW-0285">Flavoprotein</keyword>
<accession>A0A0N7HIZ3</accession>
<proteinExistence type="inferred from homology"/>
<dbReference type="Pfam" id="PF02424">
    <property type="entry name" value="ApbE"/>
    <property type="match status" value="1"/>
</dbReference>
<reference evidence="12 13" key="1">
    <citation type="submission" date="2015-05" db="EMBL/GenBank/DDBJ databases">
        <authorList>
            <person name="Wang D.B."/>
            <person name="Wang M."/>
        </authorList>
    </citation>
    <scope>NUCLEOTIDE SEQUENCE [LARGE SCALE GENOMIC DNA]</scope>
    <source>
        <strain evidence="12 13">IMCC 12053</strain>
    </source>
</reference>
<dbReference type="SUPFAM" id="SSF143631">
    <property type="entry name" value="ApbE-like"/>
    <property type="match status" value="1"/>
</dbReference>
<evidence type="ECO:0000256" key="10">
    <source>
        <dbReference type="PIRNR" id="PIRNR006268"/>
    </source>
</evidence>
<keyword evidence="6 10" id="KW-0274">FAD</keyword>
<comment type="similarity">
    <text evidence="10">Belongs to the ApbE family.</text>
</comment>
<dbReference type="EC" id="2.7.1.180" evidence="1 10"/>
<dbReference type="PANTHER" id="PTHR30040">
    <property type="entry name" value="THIAMINE BIOSYNTHESIS LIPOPROTEIN APBE"/>
    <property type="match status" value="1"/>
</dbReference>
<comment type="cofactor">
    <cofactor evidence="11">
        <name>Mg(2+)</name>
        <dbReference type="ChEBI" id="CHEBI:18420"/>
    </cofactor>
    <cofactor evidence="11">
        <name>Mn(2+)</name>
        <dbReference type="ChEBI" id="CHEBI:29035"/>
    </cofactor>
    <text evidence="11">Magnesium. Can also use manganese.</text>
</comment>
<dbReference type="Gene3D" id="3.10.520.10">
    <property type="entry name" value="ApbE-like domains"/>
    <property type="match status" value="1"/>
</dbReference>
<keyword evidence="4 10" id="KW-0808">Transferase</keyword>
<evidence type="ECO:0000256" key="5">
    <source>
        <dbReference type="ARBA" id="ARBA00022723"/>
    </source>
</evidence>